<dbReference type="GeneID" id="37045906"/>
<organism evidence="2 3">
    <name type="scientific">Acaromyces ingoldii</name>
    <dbReference type="NCBI Taxonomy" id="215250"/>
    <lineage>
        <taxon>Eukaryota</taxon>
        <taxon>Fungi</taxon>
        <taxon>Dikarya</taxon>
        <taxon>Basidiomycota</taxon>
        <taxon>Ustilaginomycotina</taxon>
        <taxon>Exobasidiomycetes</taxon>
        <taxon>Exobasidiales</taxon>
        <taxon>Cryptobasidiaceae</taxon>
        <taxon>Acaromyces</taxon>
    </lineage>
</organism>
<evidence type="ECO:0000259" key="1">
    <source>
        <dbReference type="Pfam" id="PF06544"/>
    </source>
</evidence>
<evidence type="ECO:0000313" key="3">
    <source>
        <dbReference type="Proteomes" id="UP000245768"/>
    </source>
</evidence>
<dbReference type="InterPro" id="IPR017359">
    <property type="entry name" value="Phi-like"/>
</dbReference>
<dbReference type="OrthoDB" id="432412at2759"/>
<sequence>MAEPALLAPEDLSTQLDVLQVVLSLYGDDGLELPRESAQAIEDLARFLALPLASLGDAGSVALRDKLPVAVAFGLVLDPLRGSVDASDGRTVRLDVEVPLRRRQESASLPTRPSASVSQAGWMARQDHADLVDFVRTFPYPGDGDGEAEEEGAGSSYILSLAEDLCERAVPLLLQAQSTEKEEKEEKGATEDESNKSTRSWHLLVSLSVPSKRADLVSYAVDAGLTGFVLAGKPGLVVVESPTGTAAIDAYWRDIRSRSWSDLPPASKKVTQRLVEDGAPACFAGFRDISEQLQPDAPVLGPGGHVRRTDLGALRRWLDAAGGLADRLDAVL</sequence>
<evidence type="ECO:0000313" key="2">
    <source>
        <dbReference type="EMBL" id="PWN92549.1"/>
    </source>
</evidence>
<name>A0A316YTD4_9BASI</name>
<gene>
    <name evidence="2" type="ORF">FA10DRAFT_285409</name>
</gene>
<dbReference type="Proteomes" id="UP000245768">
    <property type="component" value="Unassembled WGS sequence"/>
</dbReference>
<dbReference type="EMBL" id="KZ819635">
    <property type="protein sequence ID" value="PWN92549.1"/>
    <property type="molecule type" value="Genomic_DNA"/>
</dbReference>
<dbReference type="AlphaFoldDB" id="A0A316YTD4"/>
<dbReference type="STRING" id="215250.A0A316YTD4"/>
<dbReference type="InterPro" id="IPR010541">
    <property type="entry name" value="Prp3_C"/>
</dbReference>
<dbReference type="RefSeq" id="XP_025379747.1">
    <property type="nucleotide sequence ID" value="XM_025523990.1"/>
</dbReference>
<accession>A0A316YTD4</accession>
<protein>
    <recommendedName>
        <fullName evidence="1">Small nuclear ribonucleoprotein Prp3 C-terminal domain-containing protein</fullName>
    </recommendedName>
</protein>
<dbReference type="PANTHER" id="PTHR15955:SF10">
    <property type="entry name" value="DUF1115 DOMAIN PROTEIN (AFU_ORTHOLOGUE AFUA_5G14750)"/>
    <property type="match status" value="1"/>
</dbReference>
<dbReference type="InParanoid" id="A0A316YTD4"/>
<proteinExistence type="predicted"/>
<reference evidence="2" key="1">
    <citation type="journal article" date="2018" name="Mol. Biol. Evol.">
        <title>Broad Genomic Sampling Reveals a Smut Pathogenic Ancestry of the Fungal Clade Ustilaginomycotina.</title>
        <authorList>
            <person name="Kijpornyongpan T."/>
            <person name="Mondo S.J."/>
            <person name="Barry K."/>
            <person name="Sandor L."/>
            <person name="Lee J."/>
            <person name="Lipzen A."/>
            <person name="Pangilinan J."/>
            <person name="LaButti K."/>
            <person name="Hainaut M."/>
            <person name="Henrissat B."/>
            <person name="Grigoriev I.V."/>
            <person name="Spatafora J.W."/>
            <person name="Aime M.C."/>
        </authorList>
    </citation>
    <scope>NUCLEOTIDE SEQUENCE [LARGE SCALE GENOMIC DNA]</scope>
    <source>
        <strain evidence="2">MCA 4198</strain>
    </source>
</reference>
<keyword evidence="3" id="KW-1185">Reference proteome</keyword>
<dbReference type="PANTHER" id="PTHR15955">
    <property type="entry name" value="RWD DOMAIN CONTAINING PROTEIN 2"/>
    <property type="match status" value="1"/>
</dbReference>
<dbReference type="Pfam" id="PF06544">
    <property type="entry name" value="Prp3_C"/>
    <property type="match status" value="1"/>
</dbReference>
<feature type="domain" description="Small nuclear ribonucleoprotein Prp3 C-terminal" evidence="1">
    <location>
        <begin position="205"/>
        <end position="266"/>
    </location>
</feature>